<gene>
    <name evidence="1" type="ORF">MPEBLZ_03535</name>
</gene>
<protein>
    <submittedName>
        <fullName evidence="1">Uncharacterized protein</fullName>
    </submittedName>
</protein>
<proteinExistence type="predicted"/>
<comment type="caution">
    <text evidence="1">The sequence shown here is derived from an EMBL/GenBank/DDBJ whole genome shotgun (WGS) entry which is preliminary data.</text>
</comment>
<reference evidence="1 2" key="1">
    <citation type="submission" date="2015-09" db="EMBL/GenBank/DDBJ databases">
        <title>A metagenomics-based metabolic model of nitrate-dependent anaerobic oxidation of methane by Methanoperedens-like archaea.</title>
        <authorList>
            <person name="Arshad A."/>
            <person name="Speth D.R."/>
            <person name="De Graaf R.M."/>
            <person name="Op Den Camp H.J."/>
            <person name="Jetten M.S."/>
            <person name="Welte C.U."/>
        </authorList>
    </citation>
    <scope>NUCLEOTIDE SEQUENCE [LARGE SCALE GENOMIC DNA]</scope>
</reference>
<dbReference type="Proteomes" id="UP000050360">
    <property type="component" value="Unassembled WGS sequence"/>
</dbReference>
<accession>A0A0P8CGV1</accession>
<evidence type="ECO:0000313" key="1">
    <source>
        <dbReference type="EMBL" id="KPQ41920.1"/>
    </source>
</evidence>
<organism evidence="1 2">
    <name type="scientific">Candidatus Methanoperedens nitratireducens</name>
    <dbReference type="NCBI Taxonomy" id="1392998"/>
    <lineage>
        <taxon>Archaea</taxon>
        <taxon>Methanobacteriati</taxon>
        <taxon>Methanobacteriota</taxon>
        <taxon>Stenosarchaea group</taxon>
        <taxon>Methanomicrobia</taxon>
        <taxon>Methanosarcinales</taxon>
        <taxon>ANME-2 cluster</taxon>
        <taxon>Candidatus Methanoperedentaceae</taxon>
        <taxon>Candidatus Methanoperedens</taxon>
    </lineage>
</organism>
<evidence type="ECO:0000313" key="2">
    <source>
        <dbReference type="Proteomes" id="UP000050360"/>
    </source>
</evidence>
<dbReference type="AlphaFoldDB" id="A0A0P8CGV1"/>
<dbReference type="EMBL" id="LKCM01000283">
    <property type="protein sequence ID" value="KPQ41920.1"/>
    <property type="molecule type" value="Genomic_DNA"/>
</dbReference>
<name>A0A0P8CGV1_9EURY</name>
<sequence length="133" mass="15351">MIELDCNHIKYVQERYNIMKRLMVLFLISIYFTGCVEQSQNEPIYNNSVTPEYSPVVDLAKKDLSERLKIPIENIQLVKQEAVEWPDTSLGYPEKGMVYAQVITPGFKIILKAGDKSYEYHSDYKRIAGPGEI</sequence>